<reference evidence="1 2" key="1">
    <citation type="submission" date="2016-10" db="EMBL/GenBank/DDBJ databases">
        <title>Genome sequence of Streptomyces sp. MUSC 93.</title>
        <authorList>
            <person name="Lee L.-H."/>
            <person name="Ser H.-L."/>
            <person name="Law J.W.-F."/>
        </authorList>
    </citation>
    <scope>NUCLEOTIDE SEQUENCE [LARGE SCALE GENOMIC DNA]</scope>
    <source>
        <strain evidence="1 2">MUSC 93</strain>
    </source>
</reference>
<dbReference type="Pfam" id="PF13671">
    <property type="entry name" value="AAA_33"/>
    <property type="match status" value="1"/>
</dbReference>
<dbReference type="AlphaFoldDB" id="A0A1S2PNP2"/>
<proteinExistence type="predicted"/>
<protein>
    <recommendedName>
        <fullName evidence="3">ATP/GTP-binding protein</fullName>
    </recommendedName>
</protein>
<comment type="caution">
    <text evidence="1">The sequence shown here is derived from an EMBL/GenBank/DDBJ whole genome shotgun (WGS) entry which is preliminary data.</text>
</comment>
<keyword evidence="2" id="KW-1185">Reference proteome</keyword>
<dbReference type="EMBL" id="MLYP01000023">
    <property type="protein sequence ID" value="OIJ95427.1"/>
    <property type="molecule type" value="Genomic_DNA"/>
</dbReference>
<gene>
    <name evidence="1" type="ORF">BIV24_09095</name>
</gene>
<dbReference type="Proteomes" id="UP000179935">
    <property type="component" value="Unassembled WGS sequence"/>
</dbReference>
<dbReference type="Gene3D" id="3.40.50.300">
    <property type="entry name" value="P-loop containing nucleotide triphosphate hydrolases"/>
    <property type="match status" value="1"/>
</dbReference>
<sequence length="333" mass="35857">MKHLDLDFPDPCVVVLIGPAGSGKSTLASTWPDTQVLSLDHYRALVSDSAGDQSATGDAVFALFRVFEARLRRGLTSVIDATSTNPADRATILATARRYGVPTAAVIVPTPLPVCLERNAARTGDRHVPEDTVRAQHQAMVATASPARLRQEGFDYAEFAPGLQRLGRLGVLLHRVSDTRRRELGLDGGDGLDGDELLLRRFFGPEIARLATWEDSSDLVTGDDRVVVLEVAGDYRTLAFRRDADGEGNYGFDVLVPCPTDADADDEGECGGPAWLPAYSATDLLRAYDGQHEIGDGLICEGCGYQSEIDHEAADWEAGADNAQEQYPEAIAS</sequence>
<evidence type="ECO:0000313" key="2">
    <source>
        <dbReference type="Proteomes" id="UP000179935"/>
    </source>
</evidence>
<dbReference type="SUPFAM" id="SSF52540">
    <property type="entry name" value="P-loop containing nucleoside triphosphate hydrolases"/>
    <property type="match status" value="1"/>
</dbReference>
<accession>A0A1S2PNP2</accession>
<dbReference type="RefSeq" id="WP_071365695.1">
    <property type="nucleotide sequence ID" value="NZ_MLYP01000023.1"/>
</dbReference>
<organism evidence="1 2">
    <name type="scientific">Streptomyces colonosanans</name>
    <dbReference type="NCBI Taxonomy" id="1428652"/>
    <lineage>
        <taxon>Bacteria</taxon>
        <taxon>Bacillati</taxon>
        <taxon>Actinomycetota</taxon>
        <taxon>Actinomycetes</taxon>
        <taxon>Kitasatosporales</taxon>
        <taxon>Streptomycetaceae</taxon>
        <taxon>Streptomyces</taxon>
    </lineage>
</organism>
<evidence type="ECO:0000313" key="1">
    <source>
        <dbReference type="EMBL" id="OIJ95427.1"/>
    </source>
</evidence>
<dbReference type="STRING" id="1428652.BIV24_09095"/>
<dbReference type="OrthoDB" id="3402408at2"/>
<dbReference type="InterPro" id="IPR027417">
    <property type="entry name" value="P-loop_NTPase"/>
</dbReference>
<name>A0A1S2PNP2_9ACTN</name>
<evidence type="ECO:0008006" key="3">
    <source>
        <dbReference type="Google" id="ProtNLM"/>
    </source>
</evidence>